<organism evidence="2 3">
    <name type="scientific">Tanacetum coccineum</name>
    <dbReference type="NCBI Taxonomy" id="301880"/>
    <lineage>
        <taxon>Eukaryota</taxon>
        <taxon>Viridiplantae</taxon>
        <taxon>Streptophyta</taxon>
        <taxon>Embryophyta</taxon>
        <taxon>Tracheophyta</taxon>
        <taxon>Spermatophyta</taxon>
        <taxon>Magnoliopsida</taxon>
        <taxon>eudicotyledons</taxon>
        <taxon>Gunneridae</taxon>
        <taxon>Pentapetalae</taxon>
        <taxon>asterids</taxon>
        <taxon>campanulids</taxon>
        <taxon>Asterales</taxon>
        <taxon>Asteraceae</taxon>
        <taxon>Asteroideae</taxon>
        <taxon>Anthemideae</taxon>
        <taxon>Anthemidinae</taxon>
        <taxon>Tanacetum</taxon>
    </lineage>
</organism>
<reference evidence="2" key="1">
    <citation type="journal article" date="2022" name="Int. J. Mol. Sci.">
        <title>Draft Genome of Tanacetum Coccineum: Genomic Comparison of Closely Related Tanacetum-Family Plants.</title>
        <authorList>
            <person name="Yamashiro T."/>
            <person name="Shiraishi A."/>
            <person name="Nakayama K."/>
            <person name="Satake H."/>
        </authorList>
    </citation>
    <scope>NUCLEOTIDE SEQUENCE</scope>
</reference>
<comment type="caution">
    <text evidence="2">The sequence shown here is derived from an EMBL/GenBank/DDBJ whole genome shotgun (WGS) entry which is preliminary data.</text>
</comment>
<feature type="coiled-coil region" evidence="1">
    <location>
        <begin position="62"/>
        <end position="96"/>
    </location>
</feature>
<dbReference type="Proteomes" id="UP001151760">
    <property type="component" value="Unassembled WGS sequence"/>
</dbReference>
<name>A0ABQ5E6E8_9ASTR</name>
<evidence type="ECO:0000313" key="3">
    <source>
        <dbReference type="Proteomes" id="UP001151760"/>
    </source>
</evidence>
<dbReference type="EMBL" id="BQNB010015982">
    <property type="protein sequence ID" value="GJT46403.1"/>
    <property type="molecule type" value="Genomic_DNA"/>
</dbReference>
<evidence type="ECO:0000313" key="2">
    <source>
        <dbReference type="EMBL" id="GJT46403.1"/>
    </source>
</evidence>
<sequence>MRAEYNVKEKRRLKSVVERQVKLLKVREGEIKNLKVQLLLRETEASEAIHLRAEDSNFEVVEKSLQDETNALKERNAILEKELNSMDMKVTELKASVVGKEHELTNLNALITSVKSQNDNLVDRVRELEVSSSGLQEKVTVYENCMDLLEKFQEDRMKFVNDKFDKLYTNFVEMALHLEEKFYPHLLTTISGRRWLLTHGMELAIVQCLNSPEYLSALRAAISKAIEKGMQDRLAASIVHGKEGKVLTNVATHNPSTEVDYTFALQQL</sequence>
<protein>
    <submittedName>
        <fullName evidence="2">Uncharacterized protein</fullName>
    </submittedName>
</protein>
<gene>
    <name evidence="2" type="ORF">Tco_0955118</name>
</gene>
<proteinExistence type="predicted"/>
<keyword evidence="3" id="KW-1185">Reference proteome</keyword>
<reference evidence="2" key="2">
    <citation type="submission" date="2022-01" db="EMBL/GenBank/DDBJ databases">
        <authorList>
            <person name="Yamashiro T."/>
            <person name="Shiraishi A."/>
            <person name="Satake H."/>
            <person name="Nakayama K."/>
        </authorList>
    </citation>
    <scope>NUCLEOTIDE SEQUENCE</scope>
</reference>
<keyword evidence="1" id="KW-0175">Coiled coil</keyword>
<accession>A0ABQ5E6E8</accession>
<evidence type="ECO:0000256" key="1">
    <source>
        <dbReference type="SAM" id="Coils"/>
    </source>
</evidence>